<sequence length="223" mass="24666">MSFATDEALRLFIIQICCISIVYMAVGLRCFVRCSLTKVPKLDDVFMYMSVLLYTAQSSFVLRGIILGGLGQHGPDLTTDETVVGFKSWYFGELISALVTITVRLSVAILLLRMCKNVRYHERYEKIVYGCLAIFWRPDMPGACSSTIVPNTAITLSAVAAVSDVMLALLPIVLIWGAKIHWKKKVFIGVLMGLGVGAGAMMIARIFYIRGVDITAEFLYTTV</sequence>
<dbReference type="AlphaFoldDB" id="A0A8K0SBY3"/>
<feature type="domain" description="Rhodopsin" evidence="7">
    <location>
        <begin position="28"/>
        <end position="131"/>
    </location>
</feature>
<comment type="subcellular location">
    <subcellularLocation>
        <location evidence="1">Membrane</location>
        <topology evidence="1">Multi-pass membrane protein</topology>
    </subcellularLocation>
</comment>
<comment type="similarity">
    <text evidence="5">Belongs to the SAT4 family.</text>
</comment>
<evidence type="ECO:0000259" key="7">
    <source>
        <dbReference type="Pfam" id="PF20684"/>
    </source>
</evidence>
<dbReference type="Pfam" id="PF20684">
    <property type="entry name" value="Fung_rhodopsin"/>
    <property type="match status" value="2"/>
</dbReference>
<dbReference type="PANTHER" id="PTHR33048">
    <property type="entry name" value="PTH11-LIKE INTEGRAL MEMBRANE PROTEIN (AFU_ORTHOLOGUE AFUA_5G11245)"/>
    <property type="match status" value="1"/>
</dbReference>
<feature type="transmembrane region" description="Helical" evidence="6">
    <location>
        <begin position="51"/>
        <end position="70"/>
    </location>
</feature>
<organism evidence="8 9">
    <name type="scientific">Stachybotrys elegans</name>
    <dbReference type="NCBI Taxonomy" id="80388"/>
    <lineage>
        <taxon>Eukaryota</taxon>
        <taxon>Fungi</taxon>
        <taxon>Dikarya</taxon>
        <taxon>Ascomycota</taxon>
        <taxon>Pezizomycotina</taxon>
        <taxon>Sordariomycetes</taxon>
        <taxon>Hypocreomycetidae</taxon>
        <taxon>Hypocreales</taxon>
        <taxon>Stachybotryaceae</taxon>
        <taxon>Stachybotrys</taxon>
    </lineage>
</organism>
<dbReference type="OrthoDB" id="3936451at2759"/>
<evidence type="ECO:0000256" key="5">
    <source>
        <dbReference type="ARBA" id="ARBA00038359"/>
    </source>
</evidence>
<dbReference type="EMBL" id="JAGPNK010000052">
    <property type="protein sequence ID" value="KAH7302851.1"/>
    <property type="molecule type" value="Genomic_DNA"/>
</dbReference>
<keyword evidence="2 6" id="KW-0812">Transmembrane</keyword>
<protein>
    <recommendedName>
        <fullName evidence="7">Rhodopsin domain-containing protein</fullName>
    </recommendedName>
</protein>
<proteinExistence type="inferred from homology"/>
<keyword evidence="3 6" id="KW-1133">Transmembrane helix</keyword>
<dbReference type="Proteomes" id="UP000813444">
    <property type="component" value="Unassembled WGS sequence"/>
</dbReference>
<keyword evidence="4 6" id="KW-0472">Membrane</keyword>
<dbReference type="PANTHER" id="PTHR33048:SF96">
    <property type="entry name" value="INTEGRAL MEMBRANE PROTEIN"/>
    <property type="match status" value="1"/>
</dbReference>
<name>A0A8K0SBY3_9HYPO</name>
<dbReference type="GO" id="GO:0016020">
    <property type="term" value="C:membrane"/>
    <property type="evidence" value="ECO:0007669"/>
    <property type="project" value="UniProtKB-SubCell"/>
</dbReference>
<feature type="domain" description="Rhodopsin" evidence="7">
    <location>
        <begin position="134"/>
        <end position="212"/>
    </location>
</feature>
<feature type="transmembrane region" description="Helical" evidence="6">
    <location>
        <begin position="186"/>
        <end position="208"/>
    </location>
</feature>
<evidence type="ECO:0000256" key="6">
    <source>
        <dbReference type="SAM" id="Phobius"/>
    </source>
</evidence>
<gene>
    <name evidence="8" type="ORF">B0I35DRAFT_366013</name>
</gene>
<dbReference type="InterPro" id="IPR052337">
    <property type="entry name" value="SAT4-like"/>
</dbReference>
<feature type="transmembrane region" description="Helical" evidence="6">
    <location>
        <begin position="12"/>
        <end position="31"/>
    </location>
</feature>
<evidence type="ECO:0000256" key="2">
    <source>
        <dbReference type="ARBA" id="ARBA00022692"/>
    </source>
</evidence>
<evidence type="ECO:0000256" key="1">
    <source>
        <dbReference type="ARBA" id="ARBA00004141"/>
    </source>
</evidence>
<comment type="caution">
    <text evidence="8">The sequence shown here is derived from an EMBL/GenBank/DDBJ whole genome shotgun (WGS) entry which is preliminary data.</text>
</comment>
<evidence type="ECO:0000313" key="8">
    <source>
        <dbReference type="EMBL" id="KAH7302851.1"/>
    </source>
</evidence>
<accession>A0A8K0SBY3</accession>
<feature type="transmembrane region" description="Helical" evidence="6">
    <location>
        <begin position="90"/>
        <end position="115"/>
    </location>
</feature>
<evidence type="ECO:0000313" key="9">
    <source>
        <dbReference type="Proteomes" id="UP000813444"/>
    </source>
</evidence>
<evidence type="ECO:0000256" key="4">
    <source>
        <dbReference type="ARBA" id="ARBA00023136"/>
    </source>
</evidence>
<reference evidence="8" key="1">
    <citation type="journal article" date="2021" name="Nat. Commun.">
        <title>Genetic determinants of endophytism in the Arabidopsis root mycobiome.</title>
        <authorList>
            <person name="Mesny F."/>
            <person name="Miyauchi S."/>
            <person name="Thiergart T."/>
            <person name="Pickel B."/>
            <person name="Atanasova L."/>
            <person name="Karlsson M."/>
            <person name="Huettel B."/>
            <person name="Barry K.W."/>
            <person name="Haridas S."/>
            <person name="Chen C."/>
            <person name="Bauer D."/>
            <person name="Andreopoulos W."/>
            <person name="Pangilinan J."/>
            <person name="LaButti K."/>
            <person name="Riley R."/>
            <person name="Lipzen A."/>
            <person name="Clum A."/>
            <person name="Drula E."/>
            <person name="Henrissat B."/>
            <person name="Kohler A."/>
            <person name="Grigoriev I.V."/>
            <person name="Martin F.M."/>
            <person name="Hacquard S."/>
        </authorList>
    </citation>
    <scope>NUCLEOTIDE SEQUENCE</scope>
    <source>
        <strain evidence="8">MPI-CAGE-CH-0235</strain>
    </source>
</reference>
<keyword evidence="9" id="KW-1185">Reference proteome</keyword>
<evidence type="ECO:0000256" key="3">
    <source>
        <dbReference type="ARBA" id="ARBA00022989"/>
    </source>
</evidence>
<feature type="transmembrane region" description="Helical" evidence="6">
    <location>
        <begin position="154"/>
        <end position="174"/>
    </location>
</feature>
<dbReference type="InterPro" id="IPR049326">
    <property type="entry name" value="Rhodopsin_dom_fungi"/>
</dbReference>